<evidence type="ECO:0000313" key="2">
    <source>
        <dbReference type="EMBL" id="KAA8491679.1"/>
    </source>
</evidence>
<dbReference type="EMBL" id="VRMN01000012">
    <property type="protein sequence ID" value="KAA8491679.1"/>
    <property type="molecule type" value="Genomic_DNA"/>
</dbReference>
<proteinExistence type="predicted"/>
<dbReference type="AlphaFoldDB" id="A0A5J4YJT6"/>
<sequence>MELLFDLASFGSDAVAGVSDFGSCAWEGTIDNTDTFFSDSIDTIDFNFNDDLCASAFDAVTDPYIDTDYLGDPLDHFDDWHYEDTLDGSMGEAESGLADFTEPGDLGSDYNISAVDDLTFDESAAAWDTEQAAQACSTLDERSAFDDFSSFADALNLDTDITADPSAEFCPADADASLREIDGGTDTDFFKAISEGLDRLGQDFGDGLESVGDVVGDVTAPVGSFWDENILEPLKDVGNLVFGEDTTECIGRVGQAENLTRHAAAAAGDAVGGPLGEVFASAVVDGMLGYDINGAELLIDAGVAVVTGGYVPGEYQGTAGELSRAALDESYSYEDALKVSALKEARLSESQARVALKVGGPSVSRRAEGVQRPFLSTGLEDASNLSKDQNTLVHTVLDPGKTDRFRQIAQEITFAQIGMDSKERALASAMINGDTEYLQNLVFREAGFSDDQINVVNAAIGGDTNALRSIALGEAGLDSDQRALVEAALIANVDALHDGVLEHAGLSEWLEQLSKAHNEGHASSGGALHEGGKAGWTDHLKERVMRTHYGGDEDGPLGQILLNGDSEALERYAKSQMVVHVGRSEFAIDELEIGSERIEEQRVGKKSYAQNDDDQMNRLSLRLFQATLKPSFGENVSRVRQRSGSVEQLELKSDVHPAEASPTPSTPEGVEPEVKPLYRVEPVPMHMPHIVWEL</sequence>
<gene>
    <name evidence="2" type="ORF">FVE85_9726</name>
</gene>
<reference evidence="3" key="1">
    <citation type="journal article" date="2019" name="Nat. Commun.">
        <title>Expansion of phycobilisome linker gene families in mesophilic red algae.</title>
        <authorList>
            <person name="Lee J."/>
            <person name="Kim D."/>
            <person name="Bhattacharya D."/>
            <person name="Yoon H.S."/>
        </authorList>
    </citation>
    <scope>NUCLEOTIDE SEQUENCE [LARGE SCALE GENOMIC DNA]</scope>
    <source>
        <strain evidence="3">CCMP 1328</strain>
    </source>
</reference>
<keyword evidence="3" id="KW-1185">Reference proteome</keyword>
<evidence type="ECO:0000313" key="3">
    <source>
        <dbReference type="Proteomes" id="UP000324585"/>
    </source>
</evidence>
<name>A0A5J4YJT6_PORPP</name>
<protein>
    <submittedName>
        <fullName evidence="2">Uncharacterized protein</fullName>
    </submittedName>
</protein>
<dbReference type="Proteomes" id="UP000324585">
    <property type="component" value="Unassembled WGS sequence"/>
</dbReference>
<organism evidence="2 3">
    <name type="scientific">Porphyridium purpureum</name>
    <name type="common">Red alga</name>
    <name type="synonym">Porphyridium cruentum</name>
    <dbReference type="NCBI Taxonomy" id="35688"/>
    <lineage>
        <taxon>Eukaryota</taxon>
        <taxon>Rhodophyta</taxon>
        <taxon>Bangiophyceae</taxon>
        <taxon>Porphyridiales</taxon>
        <taxon>Porphyridiaceae</taxon>
        <taxon>Porphyridium</taxon>
    </lineage>
</organism>
<feature type="region of interest" description="Disordered" evidence="1">
    <location>
        <begin position="639"/>
        <end position="674"/>
    </location>
</feature>
<accession>A0A5J4YJT6</accession>
<comment type="caution">
    <text evidence="2">The sequence shown here is derived from an EMBL/GenBank/DDBJ whole genome shotgun (WGS) entry which is preliminary data.</text>
</comment>
<evidence type="ECO:0000256" key="1">
    <source>
        <dbReference type="SAM" id="MobiDB-lite"/>
    </source>
</evidence>